<dbReference type="EMBL" id="BAABHQ010000012">
    <property type="protein sequence ID" value="GAA4884814.1"/>
    <property type="molecule type" value="Genomic_DNA"/>
</dbReference>
<feature type="domain" description="DNA ligase D polymerase" evidence="2">
    <location>
        <begin position="40"/>
        <end position="295"/>
    </location>
</feature>
<keyword evidence="4" id="KW-1185">Reference proteome</keyword>
<evidence type="ECO:0000259" key="2">
    <source>
        <dbReference type="Pfam" id="PF21686"/>
    </source>
</evidence>
<evidence type="ECO:0000256" key="1">
    <source>
        <dbReference type="SAM" id="MobiDB-lite"/>
    </source>
</evidence>
<accession>A0ABP9EQC2</accession>
<evidence type="ECO:0000313" key="4">
    <source>
        <dbReference type="Proteomes" id="UP001500457"/>
    </source>
</evidence>
<name>A0ABP9EQC2_9PSEU</name>
<dbReference type="InterPro" id="IPR052171">
    <property type="entry name" value="NHEJ_LigD"/>
</dbReference>
<dbReference type="Proteomes" id="UP001500457">
    <property type="component" value="Unassembled WGS sequence"/>
</dbReference>
<dbReference type="Pfam" id="PF21686">
    <property type="entry name" value="LigD_Prim-Pol"/>
    <property type="match status" value="1"/>
</dbReference>
<feature type="region of interest" description="Disordered" evidence="1">
    <location>
        <begin position="77"/>
        <end position="105"/>
    </location>
</feature>
<feature type="compositionally biased region" description="Basic and acidic residues" evidence="1">
    <location>
        <begin position="291"/>
        <end position="307"/>
    </location>
</feature>
<feature type="region of interest" description="Disordered" evidence="1">
    <location>
        <begin position="252"/>
        <end position="307"/>
    </location>
</feature>
<keyword evidence="3" id="KW-0436">Ligase</keyword>
<dbReference type="Gene3D" id="3.90.920.10">
    <property type="entry name" value="DNA primase, PRIM domain"/>
    <property type="match status" value="1"/>
</dbReference>
<gene>
    <name evidence="3" type="primary">ligD_1</name>
    <name evidence="3" type="ORF">GCM10023203_41280</name>
</gene>
<evidence type="ECO:0000313" key="3">
    <source>
        <dbReference type="EMBL" id="GAA4884814.1"/>
    </source>
</evidence>
<feature type="compositionally biased region" description="Basic and acidic residues" evidence="1">
    <location>
        <begin position="95"/>
        <end position="105"/>
    </location>
</feature>
<organism evidence="3 4">
    <name type="scientific">Actinomycetospora straminea</name>
    <dbReference type="NCBI Taxonomy" id="663607"/>
    <lineage>
        <taxon>Bacteria</taxon>
        <taxon>Bacillati</taxon>
        <taxon>Actinomycetota</taxon>
        <taxon>Actinomycetes</taxon>
        <taxon>Pseudonocardiales</taxon>
        <taxon>Pseudonocardiaceae</taxon>
        <taxon>Actinomycetospora</taxon>
    </lineage>
</organism>
<dbReference type="InterPro" id="IPR014145">
    <property type="entry name" value="LigD_pol_dom"/>
</dbReference>
<feature type="compositionally biased region" description="Basic and acidic residues" evidence="1">
    <location>
        <begin position="271"/>
        <end position="284"/>
    </location>
</feature>
<dbReference type="PANTHER" id="PTHR42705">
    <property type="entry name" value="BIFUNCTIONAL NON-HOMOLOGOUS END JOINING PROTEIN LIGD"/>
    <property type="match status" value="1"/>
</dbReference>
<dbReference type="GO" id="GO:0016874">
    <property type="term" value="F:ligase activity"/>
    <property type="evidence" value="ECO:0007669"/>
    <property type="project" value="UniProtKB-KW"/>
</dbReference>
<dbReference type="PANTHER" id="PTHR42705:SF2">
    <property type="entry name" value="BIFUNCTIONAL NON-HOMOLOGOUS END JOINING PROTEIN LIGD"/>
    <property type="match status" value="1"/>
</dbReference>
<proteinExistence type="predicted"/>
<sequence length="307" mass="32655">MVCHPGGRGKRPGMTSIAGVDVTHPDKVLLPAREGGEDVTKADLAHYWESIAATVLPHLAGRPLTLQRFPDGLDAGGFVQQDAGGRAPKGLHTVDTPRRERKGADDVVHHPQVTETADLVRLVQFGTVTLHGWNAVAGSLERPDRLIVDIDPGEHIDLAGIRDVARAVRAAVEGRGLVAFLQSTGSRGYHVVAPLDGSAGHDAVKAAAVEIAEAVAADHPDELTTAVRKDARGGRTFLDVGRNAYGQTAVMPYAPRARPGGPTATPLDWDELSRVAPDQHDVRSIPRRLARKADPLAGLRDHARPLP</sequence>
<reference evidence="4" key="1">
    <citation type="journal article" date="2019" name="Int. J. Syst. Evol. Microbiol.">
        <title>The Global Catalogue of Microorganisms (GCM) 10K type strain sequencing project: providing services to taxonomists for standard genome sequencing and annotation.</title>
        <authorList>
            <consortium name="The Broad Institute Genomics Platform"/>
            <consortium name="The Broad Institute Genome Sequencing Center for Infectious Disease"/>
            <person name="Wu L."/>
            <person name="Ma J."/>
        </authorList>
    </citation>
    <scope>NUCLEOTIDE SEQUENCE [LARGE SCALE GENOMIC DNA]</scope>
    <source>
        <strain evidence="4">JCM 17983</strain>
    </source>
</reference>
<comment type="caution">
    <text evidence="3">The sequence shown here is derived from an EMBL/GenBank/DDBJ whole genome shotgun (WGS) entry which is preliminary data.</text>
</comment>
<protein>
    <submittedName>
        <fullName evidence="3">Non-homologous end-joining DNA ligase</fullName>
    </submittedName>
</protein>